<dbReference type="InterPro" id="IPR012674">
    <property type="entry name" value="Calycin"/>
</dbReference>
<reference evidence="1 2" key="1">
    <citation type="submission" date="2020-08" db="EMBL/GenBank/DDBJ databases">
        <title>Cohnella phylogeny.</title>
        <authorList>
            <person name="Dunlap C."/>
        </authorList>
    </citation>
    <scope>NUCLEOTIDE SEQUENCE [LARGE SCALE GENOMIC DNA]</scope>
    <source>
        <strain evidence="1 2">CBP 2801</strain>
    </source>
</reference>
<accession>A0A7X0SRI3</accession>
<comment type="caution">
    <text evidence="1">The sequence shown here is derived from an EMBL/GenBank/DDBJ whole genome shotgun (WGS) entry which is preliminary data.</text>
</comment>
<dbReference type="InterPro" id="IPR015231">
    <property type="entry name" value="DUF1934"/>
</dbReference>
<dbReference type="SUPFAM" id="SSF50814">
    <property type="entry name" value="Lipocalins"/>
    <property type="match status" value="1"/>
</dbReference>
<proteinExistence type="predicted"/>
<dbReference type="RefSeq" id="WP_185131435.1">
    <property type="nucleotide sequence ID" value="NZ_JACJVO010000031.1"/>
</dbReference>
<dbReference type="Gene3D" id="2.40.128.20">
    <property type="match status" value="1"/>
</dbReference>
<gene>
    <name evidence="1" type="ORF">H7C18_22865</name>
</gene>
<evidence type="ECO:0000313" key="1">
    <source>
        <dbReference type="EMBL" id="MBB6733769.1"/>
    </source>
</evidence>
<organism evidence="1 2">
    <name type="scientific">Cohnella zeiphila</name>
    <dbReference type="NCBI Taxonomy" id="2761120"/>
    <lineage>
        <taxon>Bacteria</taxon>
        <taxon>Bacillati</taxon>
        <taxon>Bacillota</taxon>
        <taxon>Bacilli</taxon>
        <taxon>Bacillales</taxon>
        <taxon>Paenibacillaceae</taxon>
        <taxon>Cohnella</taxon>
    </lineage>
</organism>
<dbReference type="Proteomes" id="UP000564644">
    <property type="component" value="Unassembled WGS sequence"/>
</dbReference>
<sequence>MPEKRSVRIGFESRQEDGGQRLQLEGELYRMRAGWTLVYREPPDESGAAAANTLVIEGGELRLRRRGQMRLEQRFRLGEALAGELETPYGRHEVKAFTSSLTVRLEEFSGTVEWEYELRMQDQPVGSFGIRLDIQEA</sequence>
<name>A0A7X0SRI3_9BACL</name>
<dbReference type="EMBL" id="JACJVO010000031">
    <property type="protein sequence ID" value="MBB6733769.1"/>
    <property type="molecule type" value="Genomic_DNA"/>
</dbReference>
<evidence type="ECO:0000313" key="2">
    <source>
        <dbReference type="Proteomes" id="UP000564644"/>
    </source>
</evidence>
<dbReference type="Pfam" id="PF09148">
    <property type="entry name" value="DUF1934"/>
    <property type="match status" value="1"/>
</dbReference>
<protein>
    <submittedName>
        <fullName evidence="1">DUF1934 domain-containing protein</fullName>
    </submittedName>
</protein>
<dbReference type="AlphaFoldDB" id="A0A7X0SRI3"/>
<keyword evidence="2" id="KW-1185">Reference proteome</keyword>